<dbReference type="AlphaFoldDB" id="A0A699VVH2"/>
<feature type="non-terminal residue" evidence="1">
    <location>
        <position position="79"/>
    </location>
</feature>
<gene>
    <name evidence="1" type="ORF">Tci_909477</name>
</gene>
<organism evidence="1">
    <name type="scientific">Tanacetum cinerariifolium</name>
    <name type="common">Dalmatian daisy</name>
    <name type="synonym">Chrysanthemum cinerariifolium</name>
    <dbReference type="NCBI Taxonomy" id="118510"/>
    <lineage>
        <taxon>Eukaryota</taxon>
        <taxon>Viridiplantae</taxon>
        <taxon>Streptophyta</taxon>
        <taxon>Embryophyta</taxon>
        <taxon>Tracheophyta</taxon>
        <taxon>Spermatophyta</taxon>
        <taxon>Magnoliopsida</taxon>
        <taxon>eudicotyledons</taxon>
        <taxon>Gunneridae</taxon>
        <taxon>Pentapetalae</taxon>
        <taxon>asterids</taxon>
        <taxon>campanulids</taxon>
        <taxon>Asterales</taxon>
        <taxon>Asteraceae</taxon>
        <taxon>Asteroideae</taxon>
        <taxon>Anthemideae</taxon>
        <taxon>Anthemidinae</taxon>
        <taxon>Tanacetum</taxon>
    </lineage>
</organism>
<reference evidence="1" key="1">
    <citation type="journal article" date="2019" name="Sci. Rep.">
        <title>Draft genome of Tanacetum cinerariifolium, the natural source of mosquito coil.</title>
        <authorList>
            <person name="Yamashiro T."/>
            <person name="Shiraishi A."/>
            <person name="Satake H."/>
            <person name="Nakayama K."/>
        </authorList>
    </citation>
    <scope>NUCLEOTIDE SEQUENCE</scope>
</reference>
<sequence>MPYSIVGYGVLTNTEYWGFGNRVLAENMFFLIVDQSIIYGVSADVDTAHSSMSGNDLEFSKVFRYGVTMSESVTFLNSS</sequence>
<name>A0A699VVH2_TANCI</name>
<evidence type="ECO:0000313" key="1">
    <source>
        <dbReference type="EMBL" id="GFD37508.1"/>
    </source>
</evidence>
<comment type="caution">
    <text evidence="1">The sequence shown here is derived from an EMBL/GenBank/DDBJ whole genome shotgun (WGS) entry which is preliminary data.</text>
</comment>
<proteinExistence type="predicted"/>
<dbReference type="EMBL" id="BKCJ011486920">
    <property type="protein sequence ID" value="GFD37508.1"/>
    <property type="molecule type" value="Genomic_DNA"/>
</dbReference>
<accession>A0A699VVH2</accession>
<protein>
    <submittedName>
        <fullName evidence="1">Uncharacterized protein</fullName>
    </submittedName>
</protein>